<accession>A0A403MMS6</accession>
<protein>
    <submittedName>
        <fullName evidence="1">Uncharacterized protein</fullName>
    </submittedName>
</protein>
<comment type="caution">
    <text evidence="1">The sequence shown here is derived from an EMBL/GenBank/DDBJ whole genome shotgun (WGS) entry which is preliminary data.</text>
</comment>
<dbReference type="Proteomes" id="UP000885374">
    <property type="component" value="Unassembled WGS sequence"/>
</dbReference>
<reference evidence="1" key="1">
    <citation type="submission" date="2018-07" db="EMBL/GenBank/DDBJ databases">
        <authorList>
            <person name="Ashton P.M."/>
            <person name="Dallman T."/>
            <person name="Nair S."/>
            <person name="De Pinna E."/>
            <person name="Peters T."/>
            <person name="Grant K."/>
        </authorList>
    </citation>
    <scope>NUCLEOTIDE SEQUENCE [LARGE SCALE GENOMIC DNA]</scope>
    <source>
        <strain evidence="1">157339</strain>
    </source>
</reference>
<dbReference type="AlphaFoldDB" id="A0A403MMS6"/>
<proteinExistence type="predicted"/>
<dbReference type="EMBL" id="RVHM01000047">
    <property type="protein sequence ID" value="MLU99549.1"/>
    <property type="molecule type" value="Genomic_DNA"/>
</dbReference>
<sequence>MDAKEFNRKYKVGSHFIHRPHREFPCDRAVRTVDVANEFKCGVIVEINLEPYFVRINTLTPAIAF</sequence>
<gene>
    <name evidence="1" type="ORF">DRU74_23000</name>
</gene>
<name>A0A403MMS6_SALET</name>
<evidence type="ECO:0000313" key="1">
    <source>
        <dbReference type="EMBL" id="MLU99549.1"/>
    </source>
</evidence>
<organism evidence="1">
    <name type="scientific">Salmonella enterica I</name>
    <dbReference type="NCBI Taxonomy" id="59201"/>
    <lineage>
        <taxon>Bacteria</taxon>
        <taxon>Pseudomonadati</taxon>
        <taxon>Pseudomonadota</taxon>
        <taxon>Gammaproteobacteria</taxon>
        <taxon>Enterobacterales</taxon>
        <taxon>Enterobacteriaceae</taxon>
        <taxon>Salmonella</taxon>
    </lineage>
</organism>